<comment type="catalytic activity">
    <reaction evidence="7 10">
        <text>Hydrolysis of (1-&gt;2)-alpha-D-(4-O-methyl)glucuronosyl links in the main chain of hardwood xylans.</text>
        <dbReference type="EC" id="3.2.1.131"/>
    </reaction>
</comment>
<feature type="active site" description="Proton acceptor" evidence="9">
    <location>
        <position position="392"/>
    </location>
</feature>
<evidence type="ECO:0000313" key="15">
    <source>
        <dbReference type="Proteomes" id="UP000623958"/>
    </source>
</evidence>
<feature type="active site" description="Proton donor" evidence="9">
    <location>
        <position position="318"/>
    </location>
</feature>
<evidence type="ECO:0000259" key="13">
    <source>
        <dbReference type="Pfam" id="PF07488"/>
    </source>
</evidence>
<dbReference type="InterPro" id="IPR011395">
    <property type="entry name" value="Glyco_hydro_67_aGlcAse"/>
</dbReference>
<keyword evidence="6 10" id="KW-0624">Polysaccharide degradation</keyword>
<evidence type="ECO:0000313" key="14">
    <source>
        <dbReference type="EMBL" id="GHH57760.1"/>
    </source>
</evidence>
<evidence type="ECO:0000256" key="7">
    <source>
        <dbReference type="ARBA" id="ARBA00052795"/>
    </source>
</evidence>
<gene>
    <name evidence="14" type="primary">aguA</name>
    <name evidence="14" type="ORF">GCM10009090_29380</name>
</gene>
<organism evidence="14 15">
    <name type="scientific">Xanthomonas boreopolis</name>
    <dbReference type="NCBI Taxonomy" id="86183"/>
    <lineage>
        <taxon>Bacteria</taxon>
        <taxon>Pseudomonadati</taxon>
        <taxon>Pseudomonadota</taxon>
        <taxon>Gammaproteobacteria</taxon>
        <taxon>Lysobacterales</taxon>
        <taxon>Lysobacteraceae</taxon>
        <taxon>Xanthomonas</taxon>
    </lineage>
</organism>
<keyword evidence="2 8" id="KW-0858">Xylan degradation</keyword>
<keyword evidence="15" id="KW-1185">Reference proteome</keyword>
<dbReference type="Gene3D" id="3.90.1330.10">
    <property type="entry name" value="Alpha-glucuronidase, C-terminal domain"/>
    <property type="match status" value="1"/>
</dbReference>
<keyword evidence="5 8" id="KW-0326">Glycosidase</keyword>
<sequence length="734" mass="80239">MTGIGTIRATASRIGRHCGGGWLLAALWLLAPALHAEDGYALWLRYVPPGDAQAAVQVTALAAPAATPTQQATRAELLRGLSGLLGARPPSVERPDRDGALVVGTPASSPLLAALGPELAGLGREGYLIRRMRLGGHAATVIAANEDIGALYGAFHFLRLLQTGQPLAALDVREAPRVRLRVLDHWDNLDRYVERGYAGESIWDWHKLPDWLDPRYTDYARANASIGINGAVLNNVNASAQSLAPMYLDKAAALAGVLRPYGIKVYLSARFSAPIEIGGLKSADPLDPAVRRWWRDKADEIYRRIPDFGGFLVKANSEGQPGPQDYGRSHADGANMLADALAPHGGVVMWRAFVYSHEQPDDRAKQAYDEFKPLDGTFRDNVLVQVKNGAIDFQPREPFHPLFGAMPKTPLMMEFQITKEYLGFATHLAYLAPLFAETLRSDTHARGPGSTVAKVVDGSLEGDAPGRSRLTGIAGVANIGSDRNWSGSHFDQANWYAFGRMAWNPDADARAIAEDWVRMTFSTDPAVVAPVVAMMMGSREAVVDYMTPLGLHHLMGRGHHYGPAPWVSGGPRADWTSVYYHRAGRDGIGFDRSASGSNAVAQYAPPVAARFGDVATVPENLLLWFHHVPWDHRMASGRTLWDELVARYDRGVDYVAAMRRTWDGLAGRIDPERHAQVAAFLAIQEKEARWWRDASIAYFQTFSQRPLPAGAAPPAHPLDYYESLQFPFAPGDGK</sequence>
<reference evidence="14" key="1">
    <citation type="journal article" date="2014" name="Int. J. Syst. Evol. Microbiol.">
        <title>Complete genome sequence of Corynebacterium casei LMG S-19264T (=DSM 44701T), isolated from a smear-ripened cheese.</title>
        <authorList>
            <consortium name="US DOE Joint Genome Institute (JGI-PGF)"/>
            <person name="Walter F."/>
            <person name="Albersmeier A."/>
            <person name="Kalinowski J."/>
            <person name="Ruckert C."/>
        </authorList>
    </citation>
    <scope>NUCLEOTIDE SEQUENCE</scope>
    <source>
        <strain evidence="14">JCM 13306</strain>
    </source>
</reference>
<evidence type="ECO:0000256" key="1">
    <source>
        <dbReference type="ARBA" id="ARBA00008833"/>
    </source>
</evidence>
<keyword evidence="3 8" id="KW-0378">Hydrolase</keyword>
<reference evidence="14" key="2">
    <citation type="submission" date="2020-09" db="EMBL/GenBank/DDBJ databases">
        <authorList>
            <person name="Sun Q."/>
            <person name="Ohkuma M."/>
        </authorList>
    </citation>
    <scope>NUCLEOTIDE SEQUENCE</scope>
    <source>
        <strain evidence="14">JCM 13306</strain>
    </source>
</reference>
<feature type="domain" description="Alpha glucuronidase N-terminal" evidence="11">
    <location>
        <begin position="42"/>
        <end position="157"/>
    </location>
</feature>
<evidence type="ECO:0000256" key="6">
    <source>
        <dbReference type="ARBA" id="ARBA00023326"/>
    </source>
</evidence>
<dbReference type="PANTHER" id="PTHR39207:SF1">
    <property type="entry name" value="ALPHA-GLUCURONIDASE A"/>
    <property type="match status" value="1"/>
</dbReference>
<evidence type="ECO:0000256" key="10">
    <source>
        <dbReference type="RuleBase" id="RU361198"/>
    </source>
</evidence>
<evidence type="ECO:0000256" key="5">
    <source>
        <dbReference type="ARBA" id="ARBA00023295"/>
    </source>
</evidence>
<comment type="similarity">
    <text evidence="1 8 10">Belongs to the glycosyl hydrolase 67 family.</text>
</comment>
<dbReference type="GO" id="GO:2000886">
    <property type="term" value="P:glucuronoxylan catabolic process"/>
    <property type="evidence" value="ECO:0007669"/>
    <property type="project" value="UniProtKB-ARBA"/>
</dbReference>
<evidence type="ECO:0000259" key="11">
    <source>
        <dbReference type="Pfam" id="PF03648"/>
    </source>
</evidence>
<dbReference type="EMBL" id="BNBA01000027">
    <property type="protein sequence ID" value="GHH57760.1"/>
    <property type="molecule type" value="Genomic_DNA"/>
</dbReference>
<dbReference type="RefSeq" id="WP_434029721.1">
    <property type="nucleotide sequence ID" value="NZ_BNBA01000027.1"/>
</dbReference>
<dbReference type="InterPro" id="IPR011099">
    <property type="entry name" value="Glyco_hydro_67_C"/>
</dbReference>
<evidence type="ECO:0000259" key="12">
    <source>
        <dbReference type="Pfam" id="PF07477"/>
    </source>
</evidence>
<evidence type="ECO:0000256" key="8">
    <source>
        <dbReference type="PIRNR" id="PIRNR029900"/>
    </source>
</evidence>
<dbReference type="InterPro" id="IPR011100">
    <property type="entry name" value="Glyco_hydro_67_cat"/>
</dbReference>
<dbReference type="Pfam" id="PF07488">
    <property type="entry name" value="Glyco_hydro_67M"/>
    <property type="match status" value="1"/>
</dbReference>
<keyword evidence="4 10" id="KW-0119">Carbohydrate metabolism</keyword>
<dbReference type="Proteomes" id="UP000623958">
    <property type="component" value="Unassembled WGS sequence"/>
</dbReference>
<evidence type="ECO:0000256" key="2">
    <source>
        <dbReference type="ARBA" id="ARBA00022651"/>
    </source>
</evidence>
<dbReference type="Pfam" id="PF03648">
    <property type="entry name" value="Glyco_hydro_67N"/>
    <property type="match status" value="1"/>
</dbReference>
<dbReference type="Gene3D" id="3.30.379.10">
    <property type="entry name" value="Chitobiase/beta-hexosaminidase domain 2-like"/>
    <property type="match status" value="1"/>
</dbReference>
<dbReference type="AlphaFoldDB" id="A0A919FAH7"/>
<dbReference type="InterPro" id="IPR037054">
    <property type="entry name" value="A-glucoronidase_C_sf"/>
</dbReference>
<name>A0A919FAH7_9XANT</name>
<dbReference type="GO" id="GO:0005576">
    <property type="term" value="C:extracellular region"/>
    <property type="evidence" value="ECO:0007669"/>
    <property type="project" value="InterPro"/>
</dbReference>
<dbReference type="Gene3D" id="3.20.20.80">
    <property type="entry name" value="Glycosidases"/>
    <property type="match status" value="1"/>
</dbReference>
<evidence type="ECO:0000256" key="9">
    <source>
        <dbReference type="PIRSR" id="PIRSR029900-1"/>
    </source>
</evidence>
<comment type="caution">
    <text evidence="14">The sequence shown here is derived from an EMBL/GenBank/DDBJ whole genome shotgun (WGS) entry which is preliminary data.</text>
</comment>
<dbReference type="InterPro" id="IPR029018">
    <property type="entry name" value="Hex-like_dom2"/>
</dbReference>
<evidence type="ECO:0000256" key="4">
    <source>
        <dbReference type="ARBA" id="ARBA00023277"/>
    </source>
</evidence>
<accession>A0A919FAH7</accession>
<evidence type="ECO:0000256" key="3">
    <source>
        <dbReference type="ARBA" id="ARBA00022801"/>
    </source>
</evidence>
<dbReference type="InterPro" id="IPR005154">
    <property type="entry name" value="Glyco_hydro_67_aGlcAse_N"/>
</dbReference>
<dbReference type="GO" id="GO:0033939">
    <property type="term" value="F:xylan alpha-1,2-glucuronosidase activity"/>
    <property type="evidence" value="ECO:0007669"/>
    <property type="project" value="UniProtKB-EC"/>
</dbReference>
<feature type="domain" description="Glycosyl hydrolase family 67 catalytic" evidence="13">
    <location>
        <begin position="161"/>
        <end position="485"/>
    </location>
</feature>
<proteinExistence type="inferred from homology"/>
<feature type="active site" description="Proton acceptor" evidence="9">
    <location>
        <position position="420"/>
    </location>
</feature>
<dbReference type="SUPFAM" id="SSF51445">
    <property type="entry name" value="(Trans)glycosidases"/>
    <property type="match status" value="1"/>
</dbReference>
<dbReference type="EC" id="3.2.1.131" evidence="10"/>
<dbReference type="PANTHER" id="PTHR39207">
    <property type="entry name" value="ALPHA-GLUCURONIDASE A"/>
    <property type="match status" value="1"/>
</dbReference>
<dbReference type="GO" id="GO:0046559">
    <property type="term" value="F:alpha-glucuronidase activity"/>
    <property type="evidence" value="ECO:0007669"/>
    <property type="project" value="InterPro"/>
</dbReference>
<protein>
    <recommendedName>
        <fullName evidence="10">Xylan alpha-1,2-glucuronidase</fullName>
        <ecNumber evidence="10">3.2.1.131</ecNumber>
    </recommendedName>
</protein>
<dbReference type="SUPFAM" id="SSF55545">
    <property type="entry name" value="beta-N-acetylhexosaminidase-like domain"/>
    <property type="match status" value="1"/>
</dbReference>
<feature type="domain" description="Glycosyl hydrolase family 67 C-terminal" evidence="12">
    <location>
        <begin position="487"/>
        <end position="710"/>
    </location>
</feature>
<dbReference type="InterPro" id="IPR017853">
    <property type="entry name" value="GH"/>
</dbReference>
<dbReference type="PIRSF" id="PIRSF029900">
    <property type="entry name" value="Alpha-glucuronds"/>
    <property type="match status" value="1"/>
</dbReference>
<dbReference type="FunFam" id="3.20.20.80:FF:000096">
    <property type="entry name" value="Xylan alpha-1,2-glucuronidase"/>
    <property type="match status" value="1"/>
</dbReference>
<comment type="subunit">
    <text evidence="10">Homodimer.</text>
</comment>
<dbReference type="Pfam" id="PF07477">
    <property type="entry name" value="Glyco_hydro_67C"/>
    <property type="match status" value="1"/>
</dbReference>